<dbReference type="Proteomes" id="UP000504756">
    <property type="component" value="Unassembled WGS sequence"/>
</dbReference>
<dbReference type="Pfam" id="PF01381">
    <property type="entry name" value="HTH_3"/>
    <property type="match status" value="1"/>
</dbReference>
<dbReference type="CDD" id="cd00093">
    <property type="entry name" value="HTH_XRE"/>
    <property type="match status" value="1"/>
</dbReference>
<evidence type="ECO:0000256" key="1">
    <source>
        <dbReference type="ARBA" id="ARBA00023125"/>
    </source>
</evidence>
<feature type="transmembrane region" description="Helical" evidence="2">
    <location>
        <begin position="156"/>
        <end position="177"/>
    </location>
</feature>
<dbReference type="SMART" id="SM00530">
    <property type="entry name" value="HTH_XRE"/>
    <property type="match status" value="1"/>
</dbReference>
<evidence type="ECO:0000256" key="2">
    <source>
        <dbReference type="SAM" id="Phobius"/>
    </source>
</evidence>
<feature type="transmembrane region" description="Helical" evidence="2">
    <location>
        <begin position="87"/>
        <end position="109"/>
    </location>
</feature>
<comment type="caution">
    <text evidence="4">The sequence shown here is derived from an EMBL/GenBank/DDBJ whole genome shotgun (WGS) entry which is preliminary data.</text>
</comment>
<dbReference type="PANTHER" id="PTHR46558">
    <property type="entry name" value="TRACRIPTIONAL REGULATORY PROTEIN-RELATED-RELATED"/>
    <property type="match status" value="1"/>
</dbReference>
<dbReference type="PANTHER" id="PTHR46558:SF4">
    <property type="entry name" value="DNA-BIDING PHAGE PROTEIN"/>
    <property type="match status" value="1"/>
</dbReference>
<keyword evidence="2" id="KW-1133">Transmembrane helix</keyword>
<reference evidence="4 5" key="1">
    <citation type="submission" date="2020-06" db="EMBL/GenBank/DDBJ databases">
        <title>Draft genome sequence of Lactic acid bacteria from Okinawan-style tofu.</title>
        <authorList>
            <person name="Takara I."/>
            <person name="Ikematsu S."/>
        </authorList>
    </citation>
    <scope>NUCLEOTIDE SEQUENCE [LARGE SCALE GENOMIC DNA]</scope>
    <source>
        <strain evidence="5">lg38</strain>
    </source>
</reference>
<name>A0A6L2ZZI1_9LACT</name>
<sequence>MENYMNFGEVLQTKRKSMGLTQEDLADKLFVSSKTISNWETNKTTPDIDNVIRISQLFDISLNNLLLEGSNMVENIKKNSEIKEAKIYLACSSVTNLVFLFIIAVSPIFGELPNIISIALAVGTFFNFFCVLYFSKRYRMLSNTMWASRTKKQKTWSLLFSITLVAVLFAIIFFIRFKYNAF</sequence>
<gene>
    <name evidence="4" type="ORF">ikelab_21390</name>
</gene>
<evidence type="ECO:0000313" key="5">
    <source>
        <dbReference type="Proteomes" id="UP000504756"/>
    </source>
</evidence>
<keyword evidence="2" id="KW-0472">Membrane</keyword>
<feature type="transmembrane region" description="Helical" evidence="2">
    <location>
        <begin position="115"/>
        <end position="135"/>
    </location>
</feature>
<dbReference type="InterPro" id="IPR001387">
    <property type="entry name" value="Cro/C1-type_HTH"/>
</dbReference>
<evidence type="ECO:0000313" key="4">
    <source>
        <dbReference type="EMBL" id="GFO52864.1"/>
    </source>
</evidence>
<dbReference type="AlphaFoldDB" id="A0A6L2ZZI1"/>
<dbReference type="EMBL" id="BLXU01000019">
    <property type="protein sequence ID" value="GFO52864.1"/>
    <property type="molecule type" value="Genomic_DNA"/>
</dbReference>
<feature type="domain" description="HTH cro/C1-type" evidence="3">
    <location>
        <begin position="11"/>
        <end position="65"/>
    </location>
</feature>
<organism evidence="4 5">
    <name type="scientific">Lactococcus garvieae</name>
    <dbReference type="NCBI Taxonomy" id="1363"/>
    <lineage>
        <taxon>Bacteria</taxon>
        <taxon>Bacillati</taxon>
        <taxon>Bacillota</taxon>
        <taxon>Bacilli</taxon>
        <taxon>Lactobacillales</taxon>
        <taxon>Streptococcaceae</taxon>
        <taxon>Lactococcus</taxon>
    </lineage>
</organism>
<keyword evidence="2" id="KW-0812">Transmembrane</keyword>
<dbReference type="InterPro" id="IPR010982">
    <property type="entry name" value="Lambda_DNA-bd_dom_sf"/>
</dbReference>
<evidence type="ECO:0000259" key="3">
    <source>
        <dbReference type="PROSITE" id="PS50943"/>
    </source>
</evidence>
<accession>A0A6L2ZZI1</accession>
<dbReference type="Gene3D" id="1.10.260.40">
    <property type="entry name" value="lambda repressor-like DNA-binding domains"/>
    <property type="match status" value="1"/>
</dbReference>
<dbReference type="PROSITE" id="PS50943">
    <property type="entry name" value="HTH_CROC1"/>
    <property type="match status" value="1"/>
</dbReference>
<dbReference type="SUPFAM" id="SSF47413">
    <property type="entry name" value="lambda repressor-like DNA-binding domains"/>
    <property type="match status" value="1"/>
</dbReference>
<protein>
    <recommendedName>
        <fullName evidence="3">HTH cro/C1-type domain-containing protein</fullName>
    </recommendedName>
</protein>
<keyword evidence="1" id="KW-0238">DNA-binding</keyword>
<dbReference type="GO" id="GO:0003677">
    <property type="term" value="F:DNA binding"/>
    <property type="evidence" value="ECO:0007669"/>
    <property type="project" value="UniProtKB-KW"/>
</dbReference>
<proteinExistence type="predicted"/>